<dbReference type="PANTHER" id="PTHR37829:SF3">
    <property type="entry name" value="PROTEIN JAYE-RELATED"/>
    <property type="match status" value="1"/>
</dbReference>
<evidence type="ECO:0000256" key="1">
    <source>
        <dbReference type="ARBA" id="ARBA00038087"/>
    </source>
</evidence>
<dbReference type="InterPro" id="IPR058531">
    <property type="entry name" value="Baseplate_J_M"/>
</dbReference>
<evidence type="ECO:0000259" key="2">
    <source>
        <dbReference type="Pfam" id="PF04865"/>
    </source>
</evidence>
<organism evidence="5 6">
    <name type="scientific">Paenibacillus shunpengii</name>
    <dbReference type="NCBI Taxonomy" id="2054424"/>
    <lineage>
        <taxon>Bacteria</taxon>
        <taxon>Bacillati</taxon>
        <taxon>Bacillota</taxon>
        <taxon>Bacilli</taxon>
        <taxon>Bacillales</taxon>
        <taxon>Paenibacillaceae</taxon>
        <taxon>Paenibacillus</taxon>
    </lineage>
</organism>
<evidence type="ECO:0000313" key="5">
    <source>
        <dbReference type="EMBL" id="MFD2702796.1"/>
    </source>
</evidence>
<feature type="domain" description="Baseplate J-like central" evidence="3">
    <location>
        <begin position="191"/>
        <end position="261"/>
    </location>
</feature>
<evidence type="ECO:0000313" key="6">
    <source>
        <dbReference type="Proteomes" id="UP001597540"/>
    </source>
</evidence>
<evidence type="ECO:0000259" key="3">
    <source>
        <dbReference type="Pfam" id="PF26078"/>
    </source>
</evidence>
<accession>A0ABW5STB1</accession>
<dbReference type="Pfam" id="PF26078">
    <property type="entry name" value="Baseplate_J_M"/>
    <property type="match status" value="1"/>
</dbReference>
<protein>
    <submittedName>
        <fullName evidence="5">Baseplate J/gp47 family protein</fullName>
    </submittedName>
</protein>
<dbReference type="InterPro" id="IPR058530">
    <property type="entry name" value="Baseplate_J-like_C"/>
</dbReference>
<sequence length="353" mass="37752">MAFESQTNEAILTRILSTYEDGFDKRQGSVIYDMQSKISPELAQAYIALDTVLNLGFAQTSYGPYLEMRARERGLTKKAAVVAVGFVAFTGPEGTEIPEGTTLSTGGEAPVAFETTEAATIGNSGAVTVMIQAQIGGVSGNVGPGTITLVNGELNGIIAVNNPQPLSGGFDEETDEAFLQRYLEDVQTPATTGNEADYRRWAKQIAGVFDARIFRAWNGPGTVKVSLLADDKTAPSQNVIDEAAAYIESQRPLNAAVTVVGVEEVLVNLRMVLTLRDGADVNTTVEQVRSNVRAYLEGLAFNDRVVRYSKVGEAILNAEDVIDYENLTINNGTGNVLIDEDQVAVMGAIVVSE</sequence>
<feature type="domain" description="Baseplate J-like C-terminal" evidence="4">
    <location>
        <begin position="267"/>
        <end position="352"/>
    </location>
</feature>
<name>A0ABW5STB1_9BACL</name>
<gene>
    <name evidence="5" type="ORF">ACFSVM_20355</name>
</gene>
<evidence type="ECO:0000259" key="4">
    <source>
        <dbReference type="Pfam" id="PF26079"/>
    </source>
</evidence>
<dbReference type="InterPro" id="IPR006949">
    <property type="entry name" value="Barrel_Baseplate_J-like"/>
</dbReference>
<dbReference type="EMBL" id="JBHUMJ010000008">
    <property type="protein sequence ID" value="MFD2702796.1"/>
    <property type="molecule type" value="Genomic_DNA"/>
</dbReference>
<comment type="caution">
    <text evidence="5">The sequence shown here is derived from an EMBL/GenBank/DDBJ whole genome shotgun (WGS) entry which is preliminary data.</text>
</comment>
<keyword evidence="6" id="KW-1185">Reference proteome</keyword>
<dbReference type="InterPro" id="IPR052399">
    <property type="entry name" value="Phage_Baseplate_Assmbl_Protein"/>
</dbReference>
<reference evidence="6" key="1">
    <citation type="journal article" date="2019" name="Int. J. Syst. Evol. Microbiol.">
        <title>The Global Catalogue of Microorganisms (GCM) 10K type strain sequencing project: providing services to taxonomists for standard genome sequencing and annotation.</title>
        <authorList>
            <consortium name="The Broad Institute Genomics Platform"/>
            <consortium name="The Broad Institute Genome Sequencing Center for Infectious Disease"/>
            <person name="Wu L."/>
            <person name="Ma J."/>
        </authorList>
    </citation>
    <scope>NUCLEOTIDE SEQUENCE [LARGE SCALE GENOMIC DNA]</scope>
    <source>
        <strain evidence="6">KCTC 33849</strain>
    </source>
</reference>
<dbReference type="PANTHER" id="PTHR37829">
    <property type="entry name" value="PHAGE-LIKE ELEMENT PBSX PROTEIN XKDT"/>
    <property type="match status" value="1"/>
</dbReference>
<dbReference type="Pfam" id="PF26079">
    <property type="entry name" value="Baseplate_J_C"/>
    <property type="match status" value="1"/>
</dbReference>
<comment type="similarity">
    <text evidence="1">Belongs to the Mu gp47/PBSX XkdT family.</text>
</comment>
<dbReference type="Proteomes" id="UP001597540">
    <property type="component" value="Unassembled WGS sequence"/>
</dbReference>
<feature type="domain" description="Baseplate protein J-like barrel" evidence="2">
    <location>
        <begin position="87"/>
        <end position="169"/>
    </location>
</feature>
<dbReference type="Pfam" id="PF04865">
    <property type="entry name" value="Baseplate_J"/>
    <property type="match status" value="1"/>
</dbReference>
<dbReference type="RefSeq" id="WP_379264195.1">
    <property type="nucleotide sequence ID" value="NZ_JBHUMJ010000008.1"/>
</dbReference>
<proteinExistence type="inferred from homology"/>